<dbReference type="AlphaFoldDB" id="A0A7W7TAT3"/>
<feature type="domain" description="Chemotaxis phosphatase CheX-like" evidence="2">
    <location>
        <begin position="43"/>
        <end position="120"/>
    </location>
</feature>
<evidence type="ECO:0000313" key="4">
    <source>
        <dbReference type="Proteomes" id="UP000542674"/>
    </source>
</evidence>
<sequence length="157" mass="16399">MSSEIPTVEQLDDIAEQVWAAFLDDGNPAVIGFAAGDERGDLAASVSVAGAWEGTLVVSCTDDASREVASALFAMPVSEVTPADIGDALGELANVLGGNVKSMLPSPSTLSLPEVFTTDDDSQVVEVCRTVVTWRERTFTVALLKSPRAVAQEEVAS</sequence>
<dbReference type="Proteomes" id="UP000542674">
    <property type="component" value="Unassembled WGS sequence"/>
</dbReference>
<keyword evidence="4" id="KW-1185">Reference proteome</keyword>
<dbReference type="Gene3D" id="3.40.1550.10">
    <property type="entry name" value="CheC-like"/>
    <property type="match status" value="1"/>
</dbReference>
<accession>A0A7W7TAT3</accession>
<organism evidence="3 4">
    <name type="scientific">Saccharothrix violaceirubra</name>
    <dbReference type="NCBI Taxonomy" id="413306"/>
    <lineage>
        <taxon>Bacteria</taxon>
        <taxon>Bacillati</taxon>
        <taxon>Actinomycetota</taxon>
        <taxon>Actinomycetes</taxon>
        <taxon>Pseudonocardiales</taxon>
        <taxon>Pseudonocardiaceae</taxon>
        <taxon>Saccharothrix</taxon>
    </lineage>
</organism>
<dbReference type="GO" id="GO:0006935">
    <property type="term" value="P:chemotaxis"/>
    <property type="evidence" value="ECO:0007669"/>
    <property type="project" value="UniProtKB-KW"/>
</dbReference>
<dbReference type="Pfam" id="PF13690">
    <property type="entry name" value="CheX"/>
    <property type="match status" value="1"/>
</dbReference>
<protein>
    <submittedName>
        <fullName evidence="3">Chemotaxis protein CheX</fullName>
    </submittedName>
</protein>
<keyword evidence="1" id="KW-0145">Chemotaxis</keyword>
<evidence type="ECO:0000259" key="2">
    <source>
        <dbReference type="Pfam" id="PF13690"/>
    </source>
</evidence>
<name>A0A7W7TAT3_9PSEU</name>
<evidence type="ECO:0000313" key="3">
    <source>
        <dbReference type="EMBL" id="MBB4968385.1"/>
    </source>
</evidence>
<comment type="caution">
    <text evidence="3">The sequence shown here is derived from an EMBL/GenBank/DDBJ whole genome shotgun (WGS) entry which is preliminary data.</text>
</comment>
<dbReference type="RefSeq" id="WP_184673891.1">
    <property type="nucleotide sequence ID" value="NZ_BAABAI010000028.1"/>
</dbReference>
<reference evidence="3 4" key="1">
    <citation type="submission" date="2020-08" db="EMBL/GenBank/DDBJ databases">
        <title>Sequencing the genomes of 1000 actinobacteria strains.</title>
        <authorList>
            <person name="Klenk H.-P."/>
        </authorList>
    </citation>
    <scope>NUCLEOTIDE SEQUENCE [LARGE SCALE GENOMIC DNA]</scope>
    <source>
        <strain evidence="3 4">DSM 45084</strain>
    </source>
</reference>
<dbReference type="InterPro" id="IPR028976">
    <property type="entry name" value="CheC-like_sf"/>
</dbReference>
<dbReference type="SUPFAM" id="SSF103039">
    <property type="entry name" value="CheC-like"/>
    <property type="match status" value="1"/>
</dbReference>
<gene>
    <name evidence="3" type="ORF">F4559_005744</name>
</gene>
<dbReference type="EMBL" id="JACHJS010000001">
    <property type="protein sequence ID" value="MBB4968385.1"/>
    <property type="molecule type" value="Genomic_DNA"/>
</dbReference>
<evidence type="ECO:0000256" key="1">
    <source>
        <dbReference type="ARBA" id="ARBA00022500"/>
    </source>
</evidence>
<dbReference type="InterPro" id="IPR028051">
    <property type="entry name" value="CheX-like_dom"/>
</dbReference>
<proteinExistence type="predicted"/>